<dbReference type="RefSeq" id="WP_279679363.1">
    <property type="nucleotide sequence ID" value="NZ_JAOCCL010000065.1"/>
</dbReference>
<dbReference type="Pfam" id="PF07030">
    <property type="entry name" value="Phage_Mu_Gp36"/>
    <property type="match status" value="1"/>
</dbReference>
<dbReference type="Proteomes" id="UP001160116">
    <property type="component" value="Unassembled WGS sequence"/>
</dbReference>
<sequence>MTYIDRTDLVNAFGEVEISRLEFNITKSNEQVEQAKASTAAIISASNEADSYLSVSYDLPLPSVPDSLKTKVCDVARYLMYKDKPTEEVEARYNKAISYFKDLSAGRAKLVFPIPPAGDQGKPSFISGIFVV</sequence>
<dbReference type="EMBL" id="JAOCCL010000065">
    <property type="protein sequence ID" value="MDH0827888.1"/>
    <property type="molecule type" value="Genomic_DNA"/>
</dbReference>
<evidence type="ECO:0000313" key="2">
    <source>
        <dbReference type="Proteomes" id="UP001160116"/>
    </source>
</evidence>
<name>A0AA42SFZ0_ACIJO</name>
<proteinExistence type="predicted"/>
<accession>A0AA42SFZ0</accession>
<evidence type="ECO:0000313" key="1">
    <source>
        <dbReference type="EMBL" id="MDH0827888.1"/>
    </source>
</evidence>
<dbReference type="AlphaFoldDB" id="A0AA42SFZ0"/>
<comment type="caution">
    <text evidence="1">The sequence shown here is derived from an EMBL/GenBank/DDBJ whole genome shotgun (WGS) entry which is preliminary data.</text>
</comment>
<reference evidence="1" key="1">
    <citation type="submission" date="2022-09" db="EMBL/GenBank/DDBJ databases">
        <title>Intensive care unit water sources are persistently colonized with multi-drug resistant bacteria and are the site of extensive horizontal gene transfer of antibiotic resistance genes.</title>
        <authorList>
            <person name="Diorio-Toth L."/>
        </authorList>
    </citation>
    <scope>NUCLEOTIDE SEQUENCE</scope>
    <source>
        <strain evidence="1">GD03885</strain>
    </source>
</reference>
<gene>
    <name evidence="1" type="ORF">N5C97_15660</name>
</gene>
<dbReference type="InterPro" id="IPR009752">
    <property type="entry name" value="Phage_Mu_GpJ"/>
</dbReference>
<organism evidence="1 2">
    <name type="scientific">Acinetobacter johnsonii</name>
    <dbReference type="NCBI Taxonomy" id="40214"/>
    <lineage>
        <taxon>Bacteria</taxon>
        <taxon>Pseudomonadati</taxon>
        <taxon>Pseudomonadota</taxon>
        <taxon>Gammaproteobacteria</taxon>
        <taxon>Moraxellales</taxon>
        <taxon>Moraxellaceae</taxon>
        <taxon>Acinetobacter</taxon>
    </lineage>
</organism>
<protein>
    <submittedName>
        <fullName evidence="1">DUF1320 domain-containing protein</fullName>
    </submittedName>
</protein>